<dbReference type="EMBL" id="JASSZA010000015">
    <property type="protein sequence ID" value="KAK2093451.1"/>
    <property type="molecule type" value="Genomic_DNA"/>
</dbReference>
<evidence type="ECO:0000256" key="1">
    <source>
        <dbReference type="SAM" id="MobiDB-lite"/>
    </source>
</evidence>
<dbReference type="SUPFAM" id="SSF50729">
    <property type="entry name" value="PH domain-like"/>
    <property type="match status" value="1"/>
</dbReference>
<evidence type="ECO:0000313" key="2">
    <source>
        <dbReference type="EMBL" id="KAK2093451.1"/>
    </source>
</evidence>
<evidence type="ECO:0000313" key="3">
    <source>
        <dbReference type="Proteomes" id="UP001266305"/>
    </source>
</evidence>
<reference evidence="2 3" key="1">
    <citation type="submission" date="2023-05" db="EMBL/GenBank/DDBJ databases">
        <title>B98-5 Cell Line De Novo Hybrid Assembly: An Optical Mapping Approach.</title>
        <authorList>
            <person name="Kananen K."/>
            <person name="Auerbach J.A."/>
            <person name="Kautto E."/>
            <person name="Blachly J.S."/>
        </authorList>
    </citation>
    <scope>NUCLEOTIDE SEQUENCE [LARGE SCALE GENOMIC DNA]</scope>
    <source>
        <strain evidence="2">B95-8</strain>
        <tissue evidence="2">Cell line</tissue>
    </source>
</reference>
<comment type="caution">
    <text evidence="2">The sequence shown here is derived from an EMBL/GenBank/DDBJ whole genome shotgun (WGS) entry which is preliminary data.</text>
</comment>
<protein>
    <submittedName>
        <fullName evidence="2">Uncharacterized protein</fullName>
    </submittedName>
</protein>
<sequence>MSVEGTRAAPASPSGALNAPSKGSLKELPLRILQTITPEFQEHCSFPDELPFIFFKLEVAPTGIGGLAVVSVSLLAGQRHLRGWCSHPGPGPGRALLSSPLKLTEVGLLPLVTPCPSSRRALLSSPLKLREVGPLPLVTPCPGSRRALLSSPLKLREANPLLSPRHGASWTALFLPRWNAFEVLALDGVSSGILQFYTAQDGADWLRAVSANIRELMLQNVSTVFLSLCQCSFVHEK</sequence>
<accession>A0ABQ9U8W7</accession>
<keyword evidence="3" id="KW-1185">Reference proteome</keyword>
<feature type="region of interest" description="Disordered" evidence="1">
    <location>
        <begin position="1"/>
        <end position="22"/>
    </location>
</feature>
<name>A0ABQ9U8W7_SAGOE</name>
<organism evidence="2 3">
    <name type="scientific">Saguinus oedipus</name>
    <name type="common">Cotton-top tamarin</name>
    <name type="synonym">Oedipomidas oedipus</name>
    <dbReference type="NCBI Taxonomy" id="9490"/>
    <lineage>
        <taxon>Eukaryota</taxon>
        <taxon>Metazoa</taxon>
        <taxon>Chordata</taxon>
        <taxon>Craniata</taxon>
        <taxon>Vertebrata</taxon>
        <taxon>Euteleostomi</taxon>
        <taxon>Mammalia</taxon>
        <taxon>Eutheria</taxon>
        <taxon>Euarchontoglires</taxon>
        <taxon>Primates</taxon>
        <taxon>Haplorrhini</taxon>
        <taxon>Platyrrhini</taxon>
        <taxon>Cebidae</taxon>
        <taxon>Callitrichinae</taxon>
        <taxon>Saguinus</taxon>
    </lineage>
</organism>
<dbReference type="Proteomes" id="UP001266305">
    <property type="component" value="Unassembled WGS sequence"/>
</dbReference>
<proteinExistence type="predicted"/>
<gene>
    <name evidence="2" type="ORF">P7K49_029980</name>
</gene>